<dbReference type="EMBL" id="BARW01029189">
    <property type="protein sequence ID" value="GAJ06764.1"/>
    <property type="molecule type" value="Genomic_DNA"/>
</dbReference>
<name>X1TNC6_9ZZZZ</name>
<feature type="non-terminal residue" evidence="2">
    <location>
        <position position="1"/>
    </location>
</feature>
<gene>
    <name evidence="2" type="ORF">S12H4_46969</name>
</gene>
<feature type="transmembrane region" description="Helical" evidence="1">
    <location>
        <begin position="36"/>
        <end position="60"/>
    </location>
</feature>
<keyword evidence="1" id="KW-0812">Transmembrane</keyword>
<accession>X1TNC6</accession>
<protein>
    <submittedName>
        <fullName evidence="2">Uncharacterized protein</fullName>
    </submittedName>
</protein>
<proteinExistence type="predicted"/>
<organism evidence="2">
    <name type="scientific">marine sediment metagenome</name>
    <dbReference type="NCBI Taxonomy" id="412755"/>
    <lineage>
        <taxon>unclassified sequences</taxon>
        <taxon>metagenomes</taxon>
        <taxon>ecological metagenomes</taxon>
    </lineage>
</organism>
<sequence>LMLSMAIAGAISGKVYSYEIEIYSPNEDTSTRGLMIIHYLVPHVQILGALVAVTFGFSTIHKERTEGSLK</sequence>
<dbReference type="AlphaFoldDB" id="X1TNC6"/>
<keyword evidence="1" id="KW-0472">Membrane</keyword>
<keyword evidence="1" id="KW-1133">Transmembrane helix</keyword>
<comment type="caution">
    <text evidence="2">The sequence shown here is derived from an EMBL/GenBank/DDBJ whole genome shotgun (WGS) entry which is preliminary data.</text>
</comment>
<reference evidence="2" key="1">
    <citation type="journal article" date="2014" name="Front. Microbiol.">
        <title>High frequency of phylogenetically diverse reductive dehalogenase-homologous genes in deep subseafloor sedimentary metagenomes.</title>
        <authorList>
            <person name="Kawai M."/>
            <person name="Futagami T."/>
            <person name="Toyoda A."/>
            <person name="Takaki Y."/>
            <person name="Nishi S."/>
            <person name="Hori S."/>
            <person name="Arai W."/>
            <person name="Tsubouchi T."/>
            <person name="Morono Y."/>
            <person name="Uchiyama I."/>
            <person name="Ito T."/>
            <person name="Fujiyama A."/>
            <person name="Inagaki F."/>
            <person name="Takami H."/>
        </authorList>
    </citation>
    <scope>NUCLEOTIDE SEQUENCE</scope>
    <source>
        <strain evidence="2">Expedition CK06-06</strain>
    </source>
</reference>
<evidence type="ECO:0000256" key="1">
    <source>
        <dbReference type="SAM" id="Phobius"/>
    </source>
</evidence>
<evidence type="ECO:0000313" key="2">
    <source>
        <dbReference type="EMBL" id="GAJ06764.1"/>
    </source>
</evidence>